<dbReference type="Pfam" id="PF07690">
    <property type="entry name" value="MFS_1"/>
    <property type="match status" value="1"/>
</dbReference>
<organism evidence="9 10">
    <name type="scientific">Paenibacillus radicis</name>
    <name type="common">ex Gao et al. 2016</name>
    <dbReference type="NCBI Taxonomy" id="1737354"/>
    <lineage>
        <taxon>Bacteria</taxon>
        <taxon>Bacillati</taxon>
        <taxon>Bacillota</taxon>
        <taxon>Bacilli</taxon>
        <taxon>Bacillales</taxon>
        <taxon>Paenibacillaceae</taxon>
        <taxon>Paenibacillus</taxon>
    </lineage>
</organism>
<dbReference type="RefSeq" id="WP_188889425.1">
    <property type="nucleotide sequence ID" value="NZ_BMHY01000004.1"/>
</dbReference>
<evidence type="ECO:0000259" key="8">
    <source>
        <dbReference type="PROSITE" id="PS50850"/>
    </source>
</evidence>
<feature type="transmembrane region" description="Helical" evidence="7">
    <location>
        <begin position="258"/>
        <end position="279"/>
    </location>
</feature>
<dbReference type="GO" id="GO:0022857">
    <property type="term" value="F:transmembrane transporter activity"/>
    <property type="evidence" value="ECO:0007669"/>
    <property type="project" value="InterPro"/>
</dbReference>
<evidence type="ECO:0000256" key="1">
    <source>
        <dbReference type="ARBA" id="ARBA00004651"/>
    </source>
</evidence>
<dbReference type="Proteomes" id="UP000600247">
    <property type="component" value="Unassembled WGS sequence"/>
</dbReference>
<feature type="transmembrane region" description="Helical" evidence="7">
    <location>
        <begin position="349"/>
        <end position="370"/>
    </location>
</feature>
<evidence type="ECO:0000256" key="5">
    <source>
        <dbReference type="ARBA" id="ARBA00022989"/>
    </source>
</evidence>
<feature type="transmembrane region" description="Helical" evidence="7">
    <location>
        <begin position="224"/>
        <end position="246"/>
    </location>
</feature>
<keyword evidence="5 7" id="KW-1133">Transmembrane helix</keyword>
<name>A0A917M0B9_9BACL</name>
<dbReference type="PROSITE" id="PS50850">
    <property type="entry name" value="MFS"/>
    <property type="match status" value="1"/>
</dbReference>
<dbReference type="EMBL" id="BMHY01000004">
    <property type="protein sequence ID" value="GGG68252.1"/>
    <property type="molecule type" value="Genomic_DNA"/>
</dbReference>
<dbReference type="Gene3D" id="1.20.1250.20">
    <property type="entry name" value="MFS general substrate transporter like domains"/>
    <property type="match status" value="2"/>
</dbReference>
<dbReference type="PRINTS" id="PR01035">
    <property type="entry name" value="TCRTETA"/>
</dbReference>
<comment type="caution">
    <text evidence="9">The sequence shown here is derived from an EMBL/GenBank/DDBJ whole genome shotgun (WGS) entry which is preliminary data.</text>
</comment>
<keyword evidence="2" id="KW-0813">Transport</keyword>
<dbReference type="SUPFAM" id="SSF103473">
    <property type="entry name" value="MFS general substrate transporter"/>
    <property type="match status" value="1"/>
</dbReference>
<accession>A0A917M0B9</accession>
<dbReference type="GO" id="GO:0005886">
    <property type="term" value="C:plasma membrane"/>
    <property type="evidence" value="ECO:0007669"/>
    <property type="project" value="UniProtKB-SubCell"/>
</dbReference>
<feature type="transmembrane region" description="Helical" evidence="7">
    <location>
        <begin position="172"/>
        <end position="191"/>
    </location>
</feature>
<feature type="transmembrane region" description="Helical" evidence="7">
    <location>
        <begin position="21"/>
        <end position="38"/>
    </location>
</feature>
<evidence type="ECO:0000256" key="7">
    <source>
        <dbReference type="SAM" id="Phobius"/>
    </source>
</evidence>
<dbReference type="InterPro" id="IPR011701">
    <property type="entry name" value="MFS"/>
</dbReference>
<dbReference type="InterPro" id="IPR020846">
    <property type="entry name" value="MFS_dom"/>
</dbReference>
<feature type="domain" description="Major facilitator superfamily (MFS) profile" evidence="8">
    <location>
        <begin position="12"/>
        <end position="402"/>
    </location>
</feature>
<evidence type="ECO:0000256" key="2">
    <source>
        <dbReference type="ARBA" id="ARBA00022448"/>
    </source>
</evidence>
<dbReference type="InterPro" id="IPR036259">
    <property type="entry name" value="MFS_trans_sf"/>
</dbReference>
<reference evidence="9 10" key="1">
    <citation type="journal article" date="2014" name="Int. J. Syst. Evol. Microbiol.">
        <title>Complete genome sequence of Corynebacterium casei LMG S-19264T (=DSM 44701T), isolated from a smear-ripened cheese.</title>
        <authorList>
            <consortium name="US DOE Joint Genome Institute (JGI-PGF)"/>
            <person name="Walter F."/>
            <person name="Albersmeier A."/>
            <person name="Kalinowski J."/>
            <person name="Ruckert C."/>
        </authorList>
    </citation>
    <scope>NUCLEOTIDE SEQUENCE [LARGE SCALE GENOMIC DNA]</scope>
    <source>
        <strain evidence="9 10">CGMCC 1.15286</strain>
    </source>
</reference>
<proteinExistence type="predicted"/>
<dbReference type="PANTHER" id="PTHR43414:SF6">
    <property type="entry name" value="MULTIDRUG RESISTANCE PROTEIN MDTG"/>
    <property type="match status" value="1"/>
</dbReference>
<keyword evidence="4 7" id="KW-0812">Transmembrane</keyword>
<feature type="transmembrane region" description="Helical" evidence="7">
    <location>
        <begin position="376"/>
        <end position="395"/>
    </location>
</feature>
<feature type="transmembrane region" description="Helical" evidence="7">
    <location>
        <begin position="83"/>
        <end position="101"/>
    </location>
</feature>
<dbReference type="InterPro" id="IPR001958">
    <property type="entry name" value="Tet-R_TetA/multi-R_MdtG-like"/>
</dbReference>
<evidence type="ECO:0000313" key="9">
    <source>
        <dbReference type="EMBL" id="GGG68252.1"/>
    </source>
</evidence>
<dbReference type="AlphaFoldDB" id="A0A917M0B9"/>
<keyword evidence="6 7" id="KW-0472">Membrane</keyword>
<feature type="transmembrane region" description="Helical" evidence="7">
    <location>
        <begin position="50"/>
        <end position="71"/>
    </location>
</feature>
<dbReference type="PANTHER" id="PTHR43414">
    <property type="entry name" value="MULTIDRUG RESISTANCE PROTEIN MDTG"/>
    <property type="match status" value="1"/>
</dbReference>
<evidence type="ECO:0000313" key="10">
    <source>
        <dbReference type="Proteomes" id="UP000600247"/>
    </source>
</evidence>
<evidence type="ECO:0000256" key="4">
    <source>
        <dbReference type="ARBA" id="ARBA00022692"/>
    </source>
</evidence>
<comment type="subcellular location">
    <subcellularLocation>
        <location evidence="1">Cell membrane</location>
        <topology evidence="1">Multi-pass membrane protein</topology>
    </subcellularLocation>
</comment>
<evidence type="ECO:0000256" key="3">
    <source>
        <dbReference type="ARBA" id="ARBA00022475"/>
    </source>
</evidence>
<gene>
    <name evidence="9" type="ORF">GCM10010918_23900</name>
</gene>
<sequence>MTITQLASWQKNARILWGGRFLTSMGLTGISPFIPFYLENMKAGTTADILLWTGLSLSAPAVSYALLTPFWGKLGDRWSRKWMVVRALLGLALSMFLMAVAQTPFQFFLFRLCQGAFGGISDASSAFVGTHAPHKEQGVALGRLERASALGLLAGPLLGSLCVSTWGSRPLLFITAALTGLLGVIAASILTDKDEKRTKASAIKSTGVIPAFLSLVRQPLVRRFVAAGMLFKLVDFSIFAIFTPFIRELFHSPASSATIVGLLLAVSSLGELIGAPWWGRRNDRNRLERNLVIAGVLCALCLAAQTVPLGIVWLLLIRFLQGFFYSALLQTVMLAVLRSSSSSDRGVRVGATNSLLMIGQISGPTIGLYLGAHLGMSSVFFVMCGVMIAASLLFWQLPVHAQRSNVQLSSE</sequence>
<feature type="transmembrane region" description="Helical" evidence="7">
    <location>
        <begin position="291"/>
        <end position="313"/>
    </location>
</feature>
<keyword evidence="3" id="KW-1003">Cell membrane</keyword>
<feature type="transmembrane region" description="Helical" evidence="7">
    <location>
        <begin position="319"/>
        <end position="337"/>
    </location>
</feature>
<protein>
    <submittedName>
        <fullName evidence="9">MFS transporter</fullName>
    </submittedName>
</protein>
<evidence type="ECO:0000256" key="6">
    <source>
        <dbReference type="ARBA" id="ARBA00023136"/>
    </source>
</evidence>
<keyword evidence="10" id="KW-1185">Reference proteome</keyword>